<feature type="compositionally biased region" description="Basic and acidic residues" evidence="1">
    <location>
        <begin position="51"/>
        <end position="68"/>
    </location>
</feature>
<protein>
    <recommendedName>
        <fullName evidence="4">PiggyBac transposable element-derived protein domain-containing protein</fullName>
    </recommendedName>
</protein>
<proteinExistence type="predicted"/>
<organism evidence="2 3">
    <name type="scientific">Halocaridina rubra</name>
    <name type="common">Hawaiian red shrimp</name>
    <dbReference type="NCBI Taxonomy" id="373956"/>
    <lineage>
        <taxon>Eukaryota</taxon>
        <taxon>Metazoa</taxon>
        <taxon>Ecdysozoa</taxon>
        <taxon>Arthropoda</taxon>
        <taxon>Crustacea</taxon>
        <taxon>Multicrustacea</taxon>
        <taxon>Malacostraca</taxon>
        <taxon>Eumalacostraca</taxon>
        <taxon>Eucarida</taxon>
        <taxon>Decapoda</taxon>
        <taxon>Pleocyemata</taxon>
        <taxon>Caridea</taxon>
        <taxon>Atyoidea</taxon>
        <taxon>Atyidae</taxon>
        <taxon>Halocaridina</taxon>
    </lineage>
</organism>
<evidence type="ECO:0000256" key="1">
    <source>
        <dbReference type="SAM" id="MobiDB-lite"/>
    </source>
</evidence>
<accession>A0AAN8X4H9</accession>
<keyword evidence="3" id="KW-1185">Reference proteome</keyword>
<name>A0AAN8X4H9_HALRR</name>
<evidence type="ECO:0000313" key="3">
    <source>
        <dbReference type="Proteomes" id="UP001381693"/>
    </source>
</evidence>
<reference evidence="2 3" key="1">
    <citation type="submission" date="2023-11" db="EMBL/GenBank/DDBJ databases">
        <title>Halocaridina rubra genome assembly.</title>
        <authorList>
            <person name="Smith C."/>
        </authorList>
    </citation>
    <scope>NUCLEOTIDE SEQUENCE [LARGE SCALE GENOMIC DNA]</scope>
    <source>
        <strain evidence="2">EP-1</strain>
        <tissue evidence="2">Whole</tissue>
    </source>
</reference>
<evidence type="ECO:0000313" key="2">
    <source>
        <dbReference type="EMBL" id="KAK7076076.1"/>
    </source>
</evidence>
<gene>
    <name evidence="2" type="ORF">SK128_013153</name>
</gene>
<feature type="region of interest" description="Disordered" evidence="1">
    <location>
        <begin position="1"/>
        <end position="128"/>
    </location>
</feature>
<sequence length="252" mass="27890">DIGQLSDSTDTDEVDDVEMKSVSESDEYEIDDASEADDSDEWMRSRKRKRSEYVCRKRKYSEHVHHTQDPMPSTSAAVPVDEGASTFAAAPDEPVASTSTRAPYDPALSTSTTAPDDPVPFTSPASGTSQSHLLMKYTATKIIGHNGHFWSTKPLSDSTTRTASCNLMPVMDMSSARRHTFDPTQQICIQYFFSDELINEVKTCTNINIAQNVEKYSQKRATVDKATFSEIMALTGVLIFSSAQEHNHVSTD</sequence>
<dbReference type="AlphaFoldDB" id="A0AAN8X4H9"/>
<feature type="compositionally biased region" description="Acidic residues" evidence="1">
    <location>
        <begin position="24"/>
        <end position="40"/>
    </location>
</feature>
<comment type="caution">
    <text evidence="2">The sequence shown here is derived from an EMBL/GenBank/DDBJ whole genome shotgun (WGS) entry which is preliminary data.</text>
</comment>
<dbReference type="EMBL" id="JAXCGZ010009872">
    <property type="protein sequence ID" value="KAK7076076.1"/>
    <property type="molecule type" value="Genomic_DNA"/>
</dbReference>
<feature type="non-terminal residue" evidence="2">
    <location>
        <position position="1"/>
    </location>
</feature>
<dbReference type="Proteomes" id="UP001381693">
    <property type="component" value="Unassembled WGS sequence"/>
</dbReference>
<evidence type="ECO:0008006" key="4">
    <source>
        <dbReference type="Google" id="ProtNLM"/>
    </source>
</evidence>